<dbReference type="Pfam" id="PF12937">
    <property type="entry name" value="F-box-like"/>
    <property type="match status" value="1"/>
</dbReference>
<sequence length="492" mass="57617">MSCQLPTDCLNEIFEYLEDDKNTLYSCLLTNRFWCEIAVRILWKDIWNFINHRSYQTHVPLTIISTLVAGLPNESKEILYKNGIFISSPTSKPLLFNYASFCKVLSILGISRIIRHILEKQQFITSRNLNYCQYLILYEILKMFMNEVSSLKSLDYDLGNPIEIQDITFTFFPGAKNCLKDLSELICSSDIHYEFFYQLSQICHNIQSLTIEFGETISNGITDLISLQKNLKHVTLIYYSYKEYGTEITTSLTKFSSSLTKLIIKEKGSYTPLSFISTFTNLQELILSFEFGGFDFNRLQYVTFSQLKVLKFLCTIPEVDMLIKFLEINGKNLKELYMRDSYSLLNSAIAKFCPNLKSLFTIFLDDELETLKMILNNCQYLESIKVWCGDYYLNEKDLLNIIANYSPKTFYELKIVFDGEESKLVSNDLESFFISWKNRLSQLPLSLIIIKDHESISLEVNEDNMKVIKKYMKMGFLKKFRTKQYYEELEFI</sequence>
<reference evidence="2 3" key="1">
    <citation type="submission" date="2018-06" db="EMBL/GenBank/DDBJ databases">
        <title>Comparative genomics reveals the genomic features of Rhizophagus irregularis, R. cerebriforme, R. diaphanum and Gigaspora rosea, and their symbiotic lifestyle signature.</title>
        <authorList>
            <person name="Morin E."/>
            <person name="San Clemente H."/>
            <person name="Chen E.C.H."/>
            <person name="De La Providencia I."/>
            <person name="Hainaut M."/>
            <person name="Kuo A."/>
            <person name="Kohler A."/>
            <person name="Murat C."/>
            <person name="Tang N."/>
            <person name="Roy S."/>
            <person name="Loubradou J."/>
            <person name="Henrissat B."/>
            <person name="Grigoriev I.V."/>
            <person name="Corradi N."/>
            <person name="Roux C."/>
            <person name="Martin F.M."/>
        </authorList>
    </citation>
    <scope>NUCLEOTIDE SEQUENCE [LARGE SCALE GENOMIC DNA]</scope>
    <source>
        <strain evidence="2 3">DAOM 227022</strain>
    </source>
</reference>
<evidence type="ECO:0000313" key="2">
    <source>
        <dbReference type="EMBL" id="RIA99341.1"/>
    </source>
</evidence>
<evidence type="ECO:0000259" key="1">
    <source>
        <dbReference type="Pfam" id="PF12937"/>
    </source>
</evidence>
<dbReference type="Proteomes" id="UP000265703">
    <property type="component" value="Unassembled WGS sequence"/>
</dbReference>
<feature type="domain" description="F-box" evidence="1">
    <location>
        <begin position="3"/>
        <end position="46"/>
    </location>
</feature>
<dbReference type="EMBL" id="QKYT01000005">
    <property type="protein sequence ID" value="RIA99341.1"/>
    <property type="molecule type" value="Genomic_DNA"/>
</dbReference>
<organism evidence="2 3">
    <name type="scientific">Glomus cerebriforme</name>
    <dbReference type="NCBI Taxonomy" id="658196"/>
    <lineage>
        <taxon>Eukaryota</taxon>
        <taxon>Fungi</taxon>
        <taxon>Fungi incertae sedis</taxon>
        <taxon>Mucoromycota</taxon>
        <taxon>Glomeromycotina</taxon>
        <taxon>Glomeromycetes</taxon>
        <taxon>Glomerales</taxon>
        <taxon>Glomeraceae</taxon>
        <taxon>Glomus</taxon>
    </lineage>
</organism>
<proteinExistence type="predicted"/>
<dbReference type="CDD" id="cd09917">
    <property type="entry name" value="F-box_SF"/>
    <property type="match status" value="1"/>
</dbReference>
<evidence type="ECO:0000313" key="3">
    <source>
        <dbReference type="Proteomes" id="UP000265703"/>
    </source>
</evidence>
<comment type="caution">
    <text evidence="2">The sequence shown here is derived from an EMBL/GenBank/DDBJ whole genome shotgun (WGS) entry which is preliminary data.</text>
</comment>
<accession>A0A397TVZ8</accession>
<dbReference type="OrthoDB" id="550575at2759"/>
<dbReference type="Gene3D" id="3.80.10.10">
    <property type="entry name" value="Ribonuclease Inhibitor"/>
    <property type="match status" value="1"/>
</dbReference>
<dbReference type="SUPFAM" id="SSF52047">
    <property type="entry name" value="RNI-like"/>
    <property type="match status" value="1"/>
</dbReference>
<gene>
    <name evidence="2" type="ORF">C1645_811580</name>
</gene>
<keyword evidence="3" id="KW-1185">Reference proteome</keyword>
<dbReference type="SUPFAM" id="SSF81383">
    <property type="entry name" value="F-box domain"/>
    <property type="match status" value="1"/>
</dbReference>
<dbReference type="InterPro" id="IPR001810">
    <property type="entry name" value="F-box_dom"/>
</dbReference>
<protein>
    <recommendedName>
        <fullName evidence="1">F-box domain-containing protein</fullName>
    </recommendedName>
</protein>
<name>A0A397TVZ8_9GLOM</name>
<dbReference type="InterPro" id="IPR032675">
    <property type="entry name" value="LRR_dom_sf"/>
</dbReference>
<dbReference type="AlphaFoldDB" id="A0A397TVZ8"/>
<dbReference type="InterPro" id="IPR036047">
    <property type="entry name" value="F-box-like_dom_sf"/>
</dbReference>